<evidence type="ECO:0000313" key="2">
    <source>
        <dbReference type="Proteomes" id="UP000710849"/>
    </source>
</evidence>
<dbReference type="EMBL" id="RCSW01000004">
    <property type="protein sequence ID" value="KAF7950883.1"/>
    <property type="molecule type" value="Genomic_DNA"/>
</dbReference>
<keyword evidence="2" id="KW-1185">Reference proteome</keyword>
<accession>A0A9P5M5A7</accession>
<proteinExistence type="predicted"/>
<sequence length="148" mass="17386">MVLETVRKIEIGSFEILRDHWDSRERISRLRSPTFLRTRMDSIDLMQEYKISTHANKQQQTHKKKLVAHNIHIKRKFDSRLNRIVRGDEHALSTEAFWMELKNPINKAMSRERHIEMNEGAIAISRSSYGVASHARNLDTYTTITIKG</sequence>
<name>A0A9P5M5A7_9HELO</name>
<gene>
    <name evidence="1" type="ORF">EAE97_002435</name>
</gene>
<evidence type="ECO:0000313" key="1">
    <source>
        <dbReference type="EMBL" id="KAF7950883.1"/>
    </source>
</evidence>
<organism evidence="1 2">
    <name type="scientific">Botrytis byssoidea</name>
    <dbReference type="NCBI Taxonomy" id="139641"/>
    <lineage>
        <taxon>Eukaryota</taxon>
        <taxon>Fungi</taxon>
        <taxon>Dikarya</taxon>
        <taxon>Ascomycota</taxon>
        <taxon>Pezizomycotina</taxon>
        <taxon>Leotiomycetes</taxon>
        <taxon>Helotiales</taxon>
        <taxon>Sclerotiniaceae</taxon>
        <taxon>Botrytis</taxon>
    </lineage>
</organism>
<dbReference type="Proteomes" id="UP000710849">
    <property type="component" value="Unassembled WGS sequence"/>
</dbReference>
<dbReference type="AlphaFoldDB" id="A0A9P5M5A7"/>
<dbReference type="GeneID" id="62146024"/>
<reference evidence="1 2" key="1">
    <citation type="journal article" date="2020" name="Genome Biol. Evol.">
        <title>Comparative genomics of Sclerotiniaceae.</title>
        <authorList>
            <person name="Valero Jimenez C.A."/>
            <person name="Steentjes M."/>
            <person name="Scholten O.E."/>
            <person name="Van Kan J.A.L."/>
        </authorList>
    </citation>
    <scope>NUCLEOTIDE SEQUENCE [LARGE SCALE GENOMIC DNA]</scope>
    <source>
        <strain evidence="1 2">MUCL 94</strain>
    </source>
</reference>
<protein>
    <submittedName>
        <fullName evidence="1">Uncharacterized protein</fullName>
    </submittedName>
</protein>
<dbReference type="RefSeq" id="XP_038736152.1">
    <property type="nucleotide sequence ID" value="XM_038872946.1"/>
</dbReference>
<comment type="caution">
    <text evidence="1">The sequence shown here is derived from an EMBL/GenBank/DDBJ whole genome shotgun (WGS) entry which is preliminary data.</text>
</comment>